<evidence type="ECO:0000313" key="1">
    <source>
        <dbReference type="EMBL" id="PGG86360.1"/>
    </source>
</evidence>
<organism evidence="1 2">
    <name type="scientific">Bacillus toyonensis</name>
    <dbReference type="NCBI Taxonomy" id="155322"/>
    <lineage>
        <taxon>Bacteria</taxon>
        <taxon>Bacillati</taxon>
        <taxon>Bacillota</taxon>
        <taxon>Bacilli</taxon>
        <taxon>Bacillales</taxon>
        <taxon>Bacillaceae</taxon>
        <taxon>Bacillus</taxon>
        <taxon>Bacillus cereus group</taxon>
    </lineage>
</organism>
<protein>
    <recommendedName>
        <fullName evidence="3">RiboL-PSP-HEPN domain-containing protein</fullName>
    </recommendedName>
</protein>
<dbReference type="EMBL" id="NVOI01000096">
    <property type="protein sequence ID" value="PGG86360.1"/>
    <property type="molecule type" value="Genomic_DNA"/>
</dbReference>
<name>A0A2B7VPW8_9BACI</name>
<dbReference type="Proteomes" id="UP000225320">
    <property type="component" value="Unassembled WGS sequence"/>
</dbReference>
<proteinExistence type="predicted"/>
<evidence type="ECO:0008006" key="3">
    <source>
        <dbReference type="Google" id="ProtNLM"/>
    </source>
</evidence>
<sequence length="276" mass="32332">MLETLGYGQSLDEKDLNWFSGTKAFMRYKTSSDRVEKLLYVSITGLNKYIEQHDELLEKFQRAEVDPDELLGEDEESMFKPNGKGGYALRVNQKELDILSEAMEFSKKEHKILDKYIYSILVVFVWGSFETYLNQAFSEIYRIQPQILKNEISIYSSMDILNNLDDPLELLINKELNKVGHFKLNDWEKYLKKNINFNFDENVSEKLSGIYLIRNIVAHNTGVVRVDQRDQVPKELEVIEDEIVVSDTYLIDSIRMINNAVSEIEIVLRNKFFKDK</sequence>
<evidence type="ECO:0000313" key="2">
    <source>
        <dbReference type="Proteomes" id="UP000225320"/>
    </source>
</evidence>
<comment type="caution">
    <text evidence="1">The sequence shown here is derived from an EMBL/GenBank/DDBJ whole genome shotgun (WGS) entry which is preliminary data.</text>
</comment>
<accession>A0A2B7VPW8</accession>
<reference evidence="1 2" key="1">
    <citation type="submission" date="2017-09" db="EMBL/GenBank/DDBJ databases">
        <title>Large-scale bioinformatics analysis of Bacillus genomes uncovers conserved roles of natural products in bacterial physiology.</title>
        <authorList>
            <consortium name="Agbiome Team Llc"/>
            <person name="Bleich R.M."/>
            <person name="Grubbs K.J."/>
            <person name="Santa Maria K.C."/>
            <person name="Allen S.E."/>
            <person name="Farag S."/>
            <person name="Shank E.A."/>
            <person name="Bowers A."/>
        </authorList>
    </citation>
    <scope>NUCLEOTIDE SEQUENCE [LARGE SCALE GENOMIC DNA]</scope>
    <source>
        <strain evidence="1 2">AFS094862</strain>
    </source>
</reference>
<dbReference type="RefSeq" id="WP_098643620.1">
    <property type="nucleotide sequence ID" value="NZ_NVFS01000091.1"/>
</dbReference>
<dbReference type="AlphaFoldDB" id="A0A2B7VPW8"/>
<gene>
    <name evidence="1" type="ORF">CON73_23680</name>
</gene>